<dbReference type="InterPro" id="IPR011008">
    <property type="entry name" value="Dimeric_a/b-barrel"/>
</dbReference>
<gene>
    <name evidence="2" type="ORF">FHS81_000616</name>
</gene>
<dbReference type="AlphaFoldDB" id="A0A7W5Z2F3"/>
<dbReference type="EMBL" id="JACICC010000001">
    <property type="protein sequence ID" value="MBB3808562.1"/>
    <property type="molecule type" value="Genomic_DNA"/>
</dbReference>
<organism evidence="2 3">
    <name type="scientific">Pseudochelatococcus contaminans</name>
    <dbReference type="NCBI Taxonomy" id="1538103"/>
    <lineage>
        <taxon>Bacteria</taxon>
        <taxon>Pseudomonadati</taxon>
        <taxon>Pseudomonadota</taxon>
        <taxon>Alphaproteobacteria</taxon>
        <taxon>Hyphomicrobiales</taxon>
        <taxon>Chelatococcaceae</taxon>
        <taxon>Pseudochelatococcus</taxon>
    </lineage>
</organism>
<dbReference type="RefSeq" id="WP_210281504.1">
    <property type="nucleotide sequence ID" value="NZ_JACICC010000001.1"/>
</dbReference>
<sequence length="217" mass="23844">MSVQTFAQETSPAHVFNILPLKPGALETFLPVMQANAKASREEPGNISFDAFQGEDGSDQILLFESWKDRAAHNAHLELPHLKAVETRAATDFSGTPTSVWVIDVPGLPGHERPSIPDAGTTRNVIVRLNVKPEARDTFINGFAEVIPQARSAPGNYIFDLYQEAENPNGFVLLERWESAAAHEAHLGQPYSQKLDGIVPDTLAQPPERYLLRDVAP</sequence>
<feature type="domain" description="ABM" evidence="1">
    <location>
        <begin position="13"/>
        <end position="101"/>
    </location>
</feature>
<protein>
    <submittedName>
        <fullName evidence="2">Quinol monooxygenase YgiN</fullName>
    </submittedName>
</protein>
<accession>A0A7W5Z2F3</accession>
<feature type="domain" description="ABM" evidence="1">
    <location>
        <begin position="123"/>
        <end position="211"/>
    </location>
</feature>
<comment type="caution">
    <text evidence="2">The sequence shown here is derived from an EMBL/GenBank/DDBJ whole genome shotgun (WGS) entry which is preliminary data.</text>
</comment>
<dbReference type="PANTHER" id="PTHR33336:SF15">
    <property type="entry name" value="ABM DOMAIN-CONTAINING PROTEIN"/>
    <property type="match status" value="1"/>
</dbReference>
<keyword evidence="3" id="KW-1185">Reference proteome</keyword>
<dbReference type="GO" id="GO:0004497">
    <property type="term" value="F:monooxygenase activity"/>
    <property type="evidence" value="ECO:0007669"/>
    <property type="project" value="UniProtKB-KW"/>
</dbReference>
<dbReference type="Pfam" id="PF03992">
    <property type="entry name" value="ABM"/>
    <property type="match status" value="2"/>
</dbReference>
<dbReference type="PANTHER" id="PTHR33336">
    <property type="entry name" value="QUINOL MONOOXYGENASE YGIN-RELATED"/>
    <property type="match status" value="1"/>
</dbReference>
<name>A0A7W5Z2F3_9HYPH</name>
<dbReference type="PROSITE" id="PS51725">
    <property type="entry name" value="ABM"/>
    <property type="match status" value="2"/>
</dbReference>
<keyword evidence="2" id="KW-0560">Oxidoreductase</keyword>
<evidence type="ECO:0000259" key="1">
    <source>
        <dbReference type="PROSITE" id="PS51725"/>
    </source>
</evidence>
<proteinExistence type="predicted"/>
<dbReference type="InterPro" id="IPR050744">
    <property type="entry name" value="AI-2_Isomerase_LsrG"/>
</dbReference>
<evidence type="ECO:0000313" key="2">
    <source>
        <dbReference type="EMBL" id="MBB3808562.1"/>
    </source>
</evidence>
<evidence type="ECO:0000313" key="3">
    <source>
        <dbReference type="Proteomes" id="UP000537592"/>
    </source>
</evidence>
<keyword evidence="2" id="KW-0503">Monooxygenase</keyword>
<dbReference type="SUPFAM" id="SSF54909">
    <property type="entry name" value="Dimeric alpha+beta barrel"/>
    <property type="match status" value="2"/>
</dbReference>
<dbReference type="Proteomes" id="UP000537592">
    <property type="component" value="Unassembled WGS sequence"/>
</dbReference>
<dbReference type="Gene3D" id="3.30.70.100">
    <property type="match status" value="2"/>
</dbReference>
<dbReference type="InterPro" id="IPR007138">
    <property type="entry name" value="ABM_dom"/>
</dbReference>
<reference evidence="2 3" key="1">
    <citation type="submission" date="2020-08" db="EMBL/GenBank/DDBJ databases">
        <title>Genomic Encyclopedia of Type Strains, Phase IV (KMG-IV): sequencing the most valuable type-strain genomes for metagenomic binning, comparative biology and taxonomic classification.</title>
        <authorList>
            <person name="Goeker M."/>
        </authorList>
    </citation>
    <scope>NUCLEOTIDE SEQUENCE [LARGE SCALE GENOMIC DNA]</scope>
    <source>
        <strain evidence="2 3">DSM 28760</strain>
    </source>
</reference>